<organism evidence="1 2">
    <name type="scientific">Blastomonas marina</name>
    <dbReference type="NCBI Taxonomy" id="1867408"/>
    <lineage>
        <taxon>Bacteria</taxon>
        <taxon>Pseudomonadati</taxon>
        <taxon>Pseudomonadota</taxon>
        <taxon>Alphaproteobacteria</taxon>
        <taxon>Sphingomonadales</taxon>
        <taxon>Sphingomonadaceae</taxon>
        <taxon>Blastomonas</taxon>
    </lineage>
</organism>
<protein>
    <submittedName>
        <fullName evidence="1">Uncharacterized protein</fullName>
    </submittedName>
</protein>
<comment type="caution">
    <text evidence="1">The sequence shown here is derived from an EMBL/GenBank/DDBJ whole genome shotgun (WGS) entry which is preliminary data.</text>
</comment>
<reference evidence="2" key="1">
    <citation type="journal article" date="2019" name="Int. J. Syst. Evol. Microbiol.">
        <title>The Global Catalogue of Microorganisms (GCM) 10K type strain sequencing project: providing services to taxonomists for standard genome sequencing and annotation.</title>
        <authorList>
            <consortium name="The Broad Institute Genomics Platform"/>
            <consortium name="The Broad Institute Genome Sequencing Center for Infectious Disease"/>
            <person name="Wu L."/>
            <person name="Ma J."/>
        </authorList>
    </citation>
    <scope>NUCLEOTIDE SEQUENCE [LARGE SCALE GENOMIC DNA]</scope>
    <source>
        <strain evidence="2">CGMCC 1.15297</strain>
    </source>
</reference>
<sequence>MKNTITLLTAVLMTMAVFSGTVGIMNYAVTDGTYDARLA</sequence>
<evidence type="ECO:0000313" key="1">
    <source>
        <dbReference type="EMBL" id="GGA06971.1"/>
    </source>
</evidence>
<evidence type="ECO:0000313" key="2">
    <source>
        <dbReference type="Proteomes" id="UP000603317"/>
    </source>
</evidence>
<keyword evidence="2" id="KW-1185">Reference proteome</keyword>
<accession>A0ABQ1FCY8</accession>
<dbReference type="Proteomes" id="UP000603317">
    <property type="component" value="Unassembled WGS sequence"/>
</dbReference>
<dbReference type="EMBL" id="BMID01000001">
    <property type="protein sequence ID" value="GGA06971.1"/>
    <property type="molecule type" value="Genomic_DNA"/>
</dbReference>
<proteinExistence type="predicted"/>
<name>A0ABQ1FCY8_9SPHN</name>
<gene>
    <name evidence="1" type="ORF">GCM10010923_16180</name>
</gene>